<dbReference type="InterPro" id="IPR016454">
    <property type="entry name" value="Cysteine_dSase"/>
</dbReference>
<evidence type="ECO:0000256" key="10">
    <source>
        <dbReference type="RuleBase" id="RU004504"/>
    </source>
</evidence>
<dbReference type="EMBL" id="CP096203">
    <property type="protein sequence ID" value="UPQ76812.1"/>
    <property type="molecule type" value="Genomic_DNA"/>
</dbReference>
<dbReference type="InterPro" id="IPR020578">
    <property type="entry name" value="Aminotrans_V_PyrdxlP_BS"/>
</dbReference>
<dbReference type="Pfam" id="PF00266">
    <property type="entry name" value="Aminotran_5"/>
    <property type="match status" value="1"/>
</dbReference>
<dbReference type="InterPro" id="IPR015424">
    <property type="entry name" value="PyrdxlP-dep_Trfase"/>
</dbReference>
<proteinExistence type="inferred from homology"/>
<evidence type="ECO:0000313" key="12">
    <source>
        <dbReference type="EMBL" id="UPQ76812.1"/>
    </source>
</evidence>
<dbReference type="Gene3D" id="3.90.1150.10">
    <property type="entry name" value="Aspartate Aminotransferase, domain 1"/>
    <property type="match status" value="1"/>
</dbReference>
<evidence type="ECO:0000256" key="9">
    <source>
        <dbReference type="ARBA" id="ARBA00050776"/>
    </source>
</evidence>
<evidence type="ECO:0000256" key="2">
    <source>
        <dbReference type="ARBA" id="ARBA00006490"/>
    </source>
</evidence>
<evidence type="ECO:0000256" key="3">
    <source>
        <dbReference type="ARBA" id="ARBA00012239"/>
    </source>
</evidence>
<dbReference type="SUPFAM" id="SSF53383">
    <property type="entry name" value="PLP-dependent transferases"/>
    <property type="match status" value="1"/>
</dbReference>
<dbReference type="Gene3D" id="3.40.640.10">
    <property type="entry name" value="Type I PLP-dependent aspartate aminotransferase-like (Major domain)"/>
    <property type="match status" value="1"/>
</dbReference>
<evidence type="ECO:0000256" key="6">
    <source>
        <dbReference type="ARBA" id="ARBA00022898"/>
    </source>
</evidence>
<protein>
    <recommendedName>
        <fullName evidence="3">cysteine desulfurase</fullName>
        <ecNumber evidence="3">2.8.1.7</ecNumber>
    </recommendedName>
</protein>
<dbReference type="PANTHER" id="PTHR11601">
    <property type="entry name" value="CYSTEINE DESULFURYLASE FAMILY MEMBER"/>
    <property type="match status" value="1"/>
</dbReference>
<keyword evidence="5" id="KW-0479">Metal-binding</keyword>
<evidence type="ECO:0000256" key="4">
    <source>
        <dbReference type="ARBA" id="ARBA00022679"/>
    </source>
</evidence>
<reference evidence="12" key="1">
    <citation type="submission" date="2022-04" db="EMBL/GenBank/DDBJ databases">
        <title>Evolutionary, genomic, and biogeographic characterization of Chryseobacterium nepalense represented by a plastic-degrading bacterium AC3.</title>
        <authorList>
            <person name="Yin Z."/>
            <person name="Liu X."/>
            <person name="Wang D."/>
            <person name="Xie Z."/>
        </authorList>
    </citation>
    <scope>NUCLEOTIDE SEQUENCE</scope>
    <source>
        <strain evidence="12">AC3</strain>
    </source>
</reference>
<keyword evidence="8" id="KW-0411">Iron-sulfur</keyword>
<feature type="domain" description="Aminotransferase class V" evidence="11">
    <location>
        <begin position="7"/>
        <end position="365"/>
    </location>
</feature>
<dbReference type="InterPro" id="IPR000192">
    <property type="entry name" value="Aminotrans_V_dom"/>
</dbReference>
<evidence type="ECO:0000256" key="5">
    <source>
        <dbReference type="ARBA" id="ARBA00022723"/>
    </source>
</evidence>
<dbReference type="InterPro" id="IPR015421">
    <property type="entry name" value="PyrdxlP-dep_Trfase_major"/>
</dbReference>
<keyword evidence="6" id="KW-0663">Pyridoxal phosphate</keyword>
<keyword evidence="7" id="KW-0408">Iron</keyword>
<comment type="cofactor">
    <cofactor evidence="1 10">
        <name>pyridoxal 5'-phosphate</name>
        <dbReference type="ChEBI" id="CHEBI:597326"/>
    </cofactor>
</comment>
<keyword evidence="13" id="KW-1185">Reference proteome</keyword>
<comment type="catalytic activity">
    <reaction evidence="9">
        <text>(sulfur carrier)-H + L-cysteine = (sulfur carrier)-SH + L-alanine</text>
        <dbReference type="Rhea" id="RHEA:43892"/>
        <dbReference type="Rhea" id="RHEA-COMP:14737"/>
        <dbReference type="Rhea" id="RHEA-COMP:14739"/>
        <dbReference type="ChEBI" id="CHEBI:29917"/>
        <dbReference type="ChEBI" id="CHEBI:35235"/>
        <dbReference type="ChEBI" id="CHEBI:57972"/>
        <dbReference type="ChEBI" id="CHEBI:64428"/>
        <dbReference type="EC" id="2.8.1.7"/>
    </reaction>
</comment>
<accession>A0ABY4K7Q4</accession>
<evidence type="ECO:0000256" key="7">
    <source>
        <dbReference type="ARBA" id="ARBA00023004"/>
    </source>
</evidence>
<organism evidence="12 13">
    <name type="scientific">Chryseobacterium nepalense</name>
    <dbReference type="NCBI Taxonomy" id="1854498"/>
    <lineage>
        <taxon>Bacteria</taxon>
        <taxon>Pseudomonadati</taxon>
        <taxon>Bacteroidota</taxon>
        <taxon>Flavobacteriia</taxon>
        <taxon>Flavobacteriales</taxon>
        <taxon>Weeksellaceae</taxon>
        <taxon>Chryseobacterium group</taxon>
        <taxon>Chryseobacterium</taxon>
    </lineage>
</organism>
<name>A0ABY4K7Q4_9FLAO</name>
<dbReference type="Proteomes" id="UP000830552">
    <property type="component" value="Chromosome"/>
</dbReference>
<evidence type="ECO:0000256" key="1">
    <source>
        <dbReference type="ARBA" id="ARBA00001933"/>
    </source>
</evidence>
<dbReference type="RefSeq" id="WP_248393805.1">
    <property type="nucleotide sequence ID" value="NZ_CP096203.1"/>
</dbReference>
<dbReference type="PROSITE" id="PS00595">
    <property type="entry name" value="AA_TRANSFER_CLASS_5"/>
    <property type="match status" value="1"/>
</dbReference>
<keyword evidence="4" id="KW-0808">Transferase</keyword>
<dbReference type="PIRSF" id="PIRSF005572">
    <property type="entry name" value="NifS"/>
    <property type="match status" value="1"/>
</dbReference>
<dbReference type="PANTHER" id="PTHR11601:SF34">
    <property type="entry name" value="CYSTEINE DESULFURASE"/>
    <property type="match status" value="1"/>
</dbReference>
<comment type="similarity">
    <text evidence="2">Belongs to the class-V pyridoxal-phosphate-dependent aminotransferase family. NifS/IscS subfamily.</text>
</comment>
<sequence>MMDNDFVYLDYNATTPVDQRVLDTMLPYFNQLYANSGSSHLFGLTIREAVENATEEVAELIGVNSREIIFTSGATESVNLALKGFKKDQNKNHIITVTTEHKAVLDTCAQLEKDGFRVDYLHVDHLGNINLSELESLITEKTLMVCIMLVNNETGVIHPIKEIGEIVHRNGCYIFCDATQAVGKIPVDAKKLNIDLMAFSAHKFYGPKGVGALYISSSVKNKLQSQIQGGGQQNNLRSGTLNVPGIIGMGKAAQIALEEMHEDAQKIKELRNHLENVLLKIPQTFINGNHSARIFNTTNICFEGINSEELILSLGNICVSSGSACNAVTTKPSHVLQAMGMNDRDALSSIRFSIGKYTTISEIEKAVEKIEKTVLKLRSRN</sequence>
<gene>
    <name evidence="12" type="ORF">M0D58_04485</name>
</gene>
<evidence type="ECO:0000259" key="11">
    <source>
        <dbReference type="Pfam" id="PF00266"/>
    </source>
</evidence>
<evidence type="ECO:0000313" key="13">
    <source>
        <dbReference type="Proteomes" id="UP000830552"/>
    </source>
</evidence>
<dbReference type="InterPro" id="IPR015422">
    <property type="entry name" value="PyrdxlP-dep_Trfase_small"/>
</dbReference>
<dbReference type="EC" id="2.8.1.7" evidence="3"/>
<evidence type="ECO:0000256" key="8">
    <source>
        <dbReference type="ARBA" id="ARBA00023014"/>
    </source>
</evidence>